<dbReference type="OrthoDB" id="549353at2759"/>
<reference evidence="4" key="1">
    <citation type="submission" date="2021-02" db="EMBL/GenBank/DDBJ databases">
        <authorList>
            <person name="Nowell W R."/>
        </authorList>
    </citation>
    <scope>NUCLEOTIDE SEQUENCE</scope>
</reference>
<accession>A0A815RLE5</accession>
<dbReference type="PANTHER" id="PTHR14379:SF3">
    <property type="entry name" value="MEIOSIS REGULATOR AND MRNA STABILITY FACTOR 1"/>
    <property type="match status" value="1"/>
</dbReference>
<dbReference type="GO" id="GO:0008270">
    <property type="term" value="F:zinc ion binding"/>
    <property type="evidence" value="ECO:0007669"/>
    <property type="project" value="UniProtKB-KW"/>
</dbReference>
<feature type="zinc finger region" description="C3H1-type" evidence="1">
    <location>
        <begin position="12"/>
        <end position="40"/>
    </location>
</feature>
<dbReference type="PROSITE" id="PS50157">
    <property type="entry name" value="ZINC_FINGER_C2H2_2"/>
    <property type="match status" value="1"/>
</dbReference>
<dbReference type="EMBL" id="CAJNOJ010000538">
    <property type="protein sequence ID" value="CAF1479125.1"/>
    <property type="molecule type" value="Genomic_DNA"/>
</dbReference>
<dbReference type="SMART" id="SM00355">
    <property type="entry name" value="ZnF_C2H2"/>
    <property type="match status" value="1"/>
</dbReference>
<keyword evidence="1" id="KW-0479">Metal-binding</keyword>
<organism evidence="4 5">
    <name type="scientific">Adineta ricciae</name>
    <name type="common">Rotifer</name>
    <dbReference type="NCBI Taxonomy" id="249248"/>
    <lineage>
        <taxon>Eukaryota</taxon>
        <taxon>Metazoa</taxon>
        <taxon>Spiralia</taxon>
        <taxon>Gnathifera</taxon>
        <taxon>Rotifera</taxon>
        <taxon>Eurotatoria</taxon>
        <taxon>Bdelloidea</taxon>
        <taxon>Adinetida</taxon>
        <taxon>Adinetidae</taxon>
        <taxon>Adineta</taxon>
    </lineage>
</organism>
<dbReference type="PROSITE" id="PS50103">
    <property type="entry name" value="ZF_C3H1"/>
    <property type="match status" value="1"/>
</dbReference>
<protein>
    <submittedName>
        <fullName evidence="4">Uncharacterized protein</fullName>
    </submittedName>
</protein>
<dbReference type="InterPro" id="IPR013087">
    <property type="entry name" value="Znf_C2H2_type"/>
</dbReference>
<dbReference type="InterPro" id="IPR024768">
    <property type="entry name" value="Marf1"/>
</dbReference>
<gene>
    <name evidence="4" type="ORF">EDS130_LOCUS41320</name>
</gene>
<evidence type="ECO:0000313" key="5">
    <source>
        <dbReference type="Proteomes" id="UP000663852"/>
    </source>
</evidence>
<dbReference type="GO" id="GO:0010468">
    <property type="term" value="P:regulation of gene expression"/>
    <property type="evidence" value="ECO:0007669"/>
    <property type="project" value="InterPro"/>
</dbReference>
<keyword evidence="1" id="KW-0863">Zinc-finger</keyword>
<feature type="domain" description="C3H1-type" evidence="2">
    <location>
        <begin position="12"/>
        <end position="40"/>
    </location>
</feature>
<dbReference type="Pfam" id="PF01936">
    <property type="entry name" value="NYN"/>
    <property type="match status" value="1"/>
</dbReference>
<evidence type="ECO:0000259" key="2">
    <source>
        <dbReference type="PROSITE" id="PS50103"/>
    </source>
</evidence>
<dbReference type="AlphaFoldDB" id="A0A815RLE5"/>
<dbReference type="GO" id="GO:0004540">
    <property type="term" value="F:RNA nuclease activity"/>
    <property type="evidence" value="ECO:0007669"/>
    <property type="project" value="InterPro"/>
</dbReference>
<evidence type="ECO:0000259" key="3">
    <source>
        <dbReference type="PROSITE" id="PS50157"/>
    </source>
</evidence>
<name>A0A815RLE5_ADIRI</name>
<evidence type="ECO:0000313" key="4">
    <source>
        <dbReference type="EMBL" id="CAF1479125.1"/>
    </source>
</evidence>
<proteinExistence type="predicted"/>
<dbReference type="CDD" id="cd10910">
    <property type="entry name" value="PIN_limkain_b1_N_like"/>
    <property type="match status" value="1"/>
</dbReference>
<dbReference type="Gene3D" id="3.40.50.1010">
    <property type="entry name" value="5'-nuclease"/>
    <property type="match status" value="1"/>
</dbReference>
<dbReference type="Gene3D" id="4.10.1000.10">
    <property type="entry name" value="Zinc finger, CCCH-type"/>
    <property type="match status" value="1"/>
</dbReference>
<dbReference type="Proteomes" id="UP000663852">
    <property type="component" value="Unassembled WGS sequence"/>
</dbReference>
<sequence>MASNINAETIPPQSLVDCSYFMNRIKCYYGNACRFRHCQHAIRQTQRCAKWPNCNNVKCLYRHPSIVPKGWKPVPLPSANVFTPSILYSQLREHKRDNKQKSSENVVGIFWDLENVQIPRTQKPFDIVQRIREMLVIKANLQEIGFTCYCDVSTISQINQISLIHANVRIAHVPNGKPGSVDRQILLDLDRFERAHDPPATIILITGDIDFVGKLSDLRHQAHFHVIVVHNKSAKEELKAIVNAYYSWDLFTAPDKVLYLNDTLDTPALSPGAPASSKMDNFIDSKNLNFETPIPVINASHEANYSFECSVCTRVFINYDALRQHQKAKRHLFNC</sequence>
<keyword evidence="1" id="KW-0862">Zinc</keyword>
<evidence type="ECO:0000256" key="1">
    <source>
        <dbReference type="PROSITE-ProRule" id="PRU00723"/>
    </source>
</evidence>
<dbReference type="GO" id="GO:1905762">
    <property type="term" value="F:CCR4-NOT complex binding"/>
    <property type="evidence" value="ECO:0007669"/>
    <property type="project" value="TreeGrafter"/>
</dbReference>
<feature type="domain" description="C2H2-type" evidence="3">
    <location>
        <begin position="307"/>
        <end position="331"/>
    </location>
</feature>
<dbReference type="InterPro" id="IPR021139">
    <property type="entry name" value="NYN"/>
</dbReference>
<dbReference type="PANTHER" id="PTHR14379">
    <property type="entry name" value="LIMKAIN B LKAP"/>
    <property type="match status" value="1"/>
</dbReference>
<dbReference type="PROSITE" id="PS00028">
    <property type="entry name" value="ZINC_FINGER_C2H2_1"/>
    <property type="match status" value="1"/>
</dbReference>
<dbReference type="InterPro" id="IPR000571">
    <property type="entry name" value="Znf_CCCH"/>
</dbReference>
<dbReference type="GO" id="GO:0005777">
    <property type="term" value="C:peroxisome"/>
    <property type="evidence" value="ECO:0007669"/>
    <property type="project" value="InterPro"/>
</dbReference>
<comment type="caution">
    <text evidence="4">The sequence shown here is derived from an EMBL/GenBank/DDBJ whole genome shotgun (WGS) entry which is preliminary data.</text>
</comment>